<proteinExistence type="inferred from homology"/>
<evidence type="ECO:0000313" key="9">
    <source>
        <dbReference type="EMBL" id="AOW02115.1"/>
    </source>
</evidence>
<evidence type="ECO:0000256" key="2">
    <source>
        <dbReference type="ARBA" id="ARBA00009814"/>
    </source>
</evidence>
<sequence length="249" mass="28848">MDHLVFIKSVRVPSHLHTMQQISLYAKISNSQLKICLHALASLTGMDPITILQHTMVWAPAQKYTPKILPGQGGQLDQYRIHVTNDNKNEDKEKIISYVQSKDSKEDIHNLANRQWHFQIMEMPEAGKQKTTSQSISSWSVKKGDSFQFLQSLAYKFQYEYWQKGFQFVYGNAVIQLTRIHILDQTTKNIKLLDPSKQWLVKVYIDVGHLTDIEALNKAVKELEKVKTELHGLMNLEIPDRNAFDTRIR</sequence>
<dbReference type="PANTHER" id="PTHR13321:SF2">
    <property type="entry name" value="MEDIATOR OF RNA POLYMERASE II TRANSCRIPTION SUBUNIT 18"/>
    <property type="match status" value="1"/>
</dbReference>
<evidence type="ECO:0000256" key="3">
    <source>
        <dbReference type="ARBA" id="ARBA00019612"/>
    </source>
</evidence>
<dbReference type="PANTHER" id="PTHR13321">
    <property type="entry name" value="MEDIATOR OF RNA POLYMERASE II TRANSCRIPTION, SUBUNIT 18"/>
    <property type="match status" value="1"/>
</dbReference>
<dbReference type="KEGG" id="yli:2906623"/>
<dbReference type="GO" id="GO:0070847">
    <property type="term" value="C:core mediator complex"/>
    <property type="evidence" value="ECO:0007669"/>
    <property type="project" value="TreeGrafter"/>
</dbReference>
<comment type="subunit">
    <text evidence="8">Component of the Mediator complex.</text>
</comment>
<keyword evidence="4 8" id="KW-0805">Transcription regulation</keyword>
<dbReference type="EMBL" id="CP017554">
    <property type="protein sequence ID" value="AOW02115.1"/>
    <property type="molecule type" value="Genomic_DNA"/>
</dbReference>
<name>A0A1D8N903_YARLL</name>
<evidence type="ECO:0000313" key="10">
    <source>
        <dbReference type="Proteomes" id="UP000182444"/>
    </source>
</evidence>
<dbReference type="GO" id="GO:0006357">
    <property type="term" value="P:regulation of transcription by RNA polymerase II"/>
    <property type="evidence" value="ECO:0007669"/>
    <property type="project" value="InterPro"/>
</dbReference>
<dbReference type="Pfam" id="PF09637">
    <property type="entry name" value="Med18"/>
    <property type="match status" value="1"/>
</dbReference>
<dbReference type="Proteomes" id="UP000182444">
    <property type="component" value="Chromosome 1B"/>
</dbReference>
<dbReference type="InterPro" id="IPR019095">
    <property type="entry name" value="Mediator_Med18"/>
</dbReference>
<dbReference type="eggNOG" id="ENOG502S7EN">
    <property type="taxonomic scope" value="Eukaryota"/>
</dbReference>
<dbReference type="GO" id="GO:0006369">
    <property type="term" value="P:termination of RNA polymerase II transcription"/>
    <property type="evidence" value="ECO:0007669"/>
    <property type="project" value="TreeGrafter"/>
</dbReference>
<comment type="function">
    <text evidence="8">Component of the Mediator complex, a coactivator involved in the regulated transcription of nearly all RNA polymerase II-dependent genes. Mediator functions as a bridge to convey information from gene-specific regulatory proteins to the basal RNA polymerase II transcription machinery. Mediator is recruited to promoters by direct interactions with regulatory proteins and serves as a scaffold for the assembly of a functional preinitiation complex with RNA polymerase II and the general transcription factors.</text>
</comment>
<protein>
    <recommendedName>
        <fullName evidence="3 8">Mediator of RNA polymerase II transcription subunit 18</fullName>
    </recommendedName>
    <alternativeName>
        <fullName evidence="7 8">Mediator complex subunit 18</fullName>
    </alternativeName>
</protein>
<organism evidence="9 10">
    <name type="scientific">Yarrowia lipolytica</name>
    <name type="common">Candida lipolytica</name>
    <dbReference type="NCBI Taxonomy" id="4952"/>
    <lineage>
        <taxon>Eukaryota</taxon>
        <taxon>Fungi</taxon>
        <taxon>Dikarya</taxon>
        <taxon>Ascomycota</taxon>
        <taxon>Saccharomycotina</taxon>
        <taxon>Dipodascomycetes</taxon>
        <taxon>Dipodascales</taxon>
        <taxon>Dipodascales incertae sedis</taxon>
        <taxon>Yarrowia</taxon>
    </lineage>
</organism>
<dbReference type="VEuPathDB" id="FungiDB:YALI0_B23320g"/>
<reference evidence="9 10" key="1">
    <citation type="journal article" date="2016" name="PLoS ONE">
        <title>Sequence Assembly of Yarrowia lipolytica Strain W29/CLIB89 Shows Transposable Element Diversity.</title>
        <authorList>
            <person name="Magnan C."/>
            <person name="Yu J."/>
            <person name="Chang I."/>
            <person name="Jahn E."/>
            <person name="Kanomata Y."/>
            <person name="Wu J."/>
            <person name="Zeller M."/>
            <person name="Oakes M."/>
            <person name="Baldi P."/>
            <person name="Sandmeyer S."/>
        </authorList>
    </citation>
    <scope>NUCLEOTIDE SEQUENCE [LARGE SCALE GENOMIC DNA]</scope>
    <source>
        <strain evidence="10">CLIB89(W29)</strain>
    </source>
</reference>
<evidence type="ECO:0000256" key="6">
    <source>
        <dbReference type="ARBA" id="ARBA00023242"/>
    </source>
</evidence>
<keyword evidence="8" id="KW-0010">Activator</keyword>
<evidence type="ECO:0000256" key="8">
    <source>
        <dbReference type="RuleBase" id="RU364150"/>
    </source>
</evidence>
<keyword evidence="5 8" id="KW-0804">Transcription</keyword>
<accession>A0A1D8N903</accession>
<dbReference type="Gene3D" id="2.40.320.10">
    <property type="entry name" value="Hypothetical Protein Pfu-838710-001"/>
    <property type="match status" value="1"/>
</dbReference>
<dbReference type="AlphaFoldDB" id="A0A1D8N903"/>
<evidence type="ECO:0000256" key="5">
    <source>
        <dbReference type="ARBA" id="ARBA00023163"/>
    </source>
</evidence>
<gene>
    <name evidence="8" type="primary">MED18</name>
    <name evidence="9" type="ORF">YALI1_B30182g</name>
</gene>
<evidence type="ECO:0000256" key="1">
    <source>
        <dbReference type="ARBA" id="ARBA00004123"/>
    </source>
</evidence>
<dbReference type="GO" id="GO:0003712">
    <property type="term" value="F:transcription coregulator activity"/>
    <property type="evidence" value="ECO:0007669"/>
    <property type="project" value="InterPro"/>
</dbReference>
<keyword evidence="6 8" id="KW-0539">Nucleus</keyword>
<evidence type="ECO:0000256" key="4">
    <source>
        <dbReference type="ARBA" id="ARBA00023015"/>
    </source>
</evidence>
<dbReference type="GO" id="GO:0016592">
    <property type="term" value="C:mediator complex"/>
    <property type="evidence" value="ECO:0007669"/>
    <property type="project" value="InterPro"/>
</dbReference>
<comment type="subcellular location">
    <subcellularLocation>
        <location evidence="1 8">Nucleus</location>
    </subcellularLocation>
</comment>
<evidence type="ECO:0000256" key="7">
    <source>
        <dbReference type="ARBA" id="ARBA00032012"/>
    </source>
</evidence>
<dbReference type="VEuPathDB" id="FungiDB:YALI1_B30182g"/>
<comment type="similarity">
    <text evidence="2 8">Belongs to the Mediator complex subunit 18 family.</text>
</comment>